<gene>
    <name evidence="1" type="ORF">EHS11_09550</name>
</gene>
<evidence type="ECO:0000313" key="2">
    <source>
        <dbReference type="Proteomes" id="UP000298264"/>
    </source>
</evidence>
<keyword evidence="1" id="KW-0547">Nucleotide-binding</keyword>
<dbReference type="InterPro" id="IPR036890">
    <property type="entry name" value="HATPase_C_sf"/>
</dbReference>
<evidence type="ECO:0000313" key="1">
    <source>
        <dbReference type="EMBL" id="TGN10522.1"/>
    </source>
</evidence>
<dbReference type="RefSeq" id="WP_135764154.1">
    <property type="nucleotide sequence ID" value="NZ_RQHV01000043.1"/>
</dbReference>
<dbReference type="EMBL" id="RQHV01000043">
    <property type="protein sequence ID" value="TGN10522.1"/>
    <property type="molecule type" value="Genomic_DNA"/>
</dbReference>
<keyword evidence="1" id="KW-0067">ATP-binding</keyword>
<sequence>MAFLLSQSELEKEIKTLFSLGLSGNAKDFFSWIQMEVFRKFKDLPNTNLETVQDILNHLQSNEDIVTNPFDPREYNLSEKSSLARKVGSSEKYVILGALEYNPMQYVRTRLDYFLKYNLVIEDLRMDLCIATVEAVENAAKYGDGLNVEINYQIDKSKLFTIEVLNTVKDFNLEDDIQRGKFSSTATLMRGMMVMQKLFDAVDLEILDNRKQAYLKASRKLSLS</sequence>
<dbReference type="Gene3D" id="3.30.565.10">
    <property type="entry name" value="Histidine kinase-like ATPase, C-terminal domain"/>
    <property type="match status" value="1"/>
</dbReference>
<dbReference type="GO" id="GO:0005524">
    <property type="term" value="F:ATP binding"/>
    <property type="evidence" value="ECO:0007669"/>
    <property type="project" value="UniProtKB-KW"/>
</dbReference>
<proteinExistence type="predicted"/>
<dbReference type="OrthoDB" id="334569at2"/>
<organism evidence="1 2">
    <name type="scientific">Leptospira ilyithenensis</name>
    <dbReference type="NCBI Taxonomy" id="2484901"/>
    <lineage>
        <taxon>Bacteria</taxon>
        <taxon>Pseudomonadati</taxon>
        <taxon>Spirochaetota</taxon>
        <taxon>Spirochaetia</taxon>
        <taxon>Leptospirales</taxon>
        <taxon>Leptospiraceae</taxon>
        <taxon>Leptospira</taxon>
    </lineage>
</organism>
<comment type="caution">
    <text evidence="1">The sequence shown here is derived from an EMBL/GenBank/DDBJ whole genome shotgun (WGS) entry which is preliminary data.</text>
</comment>
<reference evidence="1" key="1">
    <citation type="journal article" date="2019" name="PLoS Negl. Trop. Dis.">
        <title>Revisiting the worldwide diversity of Leptospira species in the environment.</title>
        <authorList>
            <person name="Vincent A.T."/>
            <person name="Schiettekatte O."/>
            <person name="Bourhy P."/>
            <person name="Veyrier F.J."/>
            <person name="Picardeau M."/>
        </authorList>
    </citation>
    <scope>NUCLEOTIDE SEQUENCE [LARGE SCALE GENOMIC DNA]</scope>
    <source>
        <strain evidence="1">201400974</strain>
    </source>
</reference>
<accession>A0A4R9LRK5</accession>
<keyword evidence="2" id="KW-1185">Reference proteome</keyword>
<dbReference type="Proteomes" id="UP000298264">
    <property type="component" value="Unassembled WGS sequence"/>
</dbReference>
<protein>
    <submittedName>
        <fullName evidence="1">ATP-binding protein</fullName>
    </submittedName>
</protein>
<dbReference type="AlphaFoldDB" id="A0A4R9LRK5"/>
<name>A0A4R9LRK5_9LEPT</name>